<protein>
    <submittedName>
        <fullName evidence="9">Recombinase XerC</fullName>
    </submittedName>
</protein>
<accession>A0A415LEZ5</accession>
<dbReference type="InterPro" id="IPR011010">
    <property type="entry name" value="DNA_brk_join_enz"/>
</dbReference>
<evidence type="ECO:0000259" key="7">
    <source>
        <dbReference type="PROSITE" id="PS51898"/>
    </source>
</evidence>
<dbReference type="PANTHER" id="PTHR30349:SF81">
    <property type="entry name" value="TYROSINE RECOMBINASE XERC"/>
    <property type="match status" value="1"/>
</dbReference>
<gene>
    <name evidence="9" type="ORF">DW018_02970</name>
</gene>
<feature type="domain" description="Core-binding (CB)" evidence="8">
    <location>
        <begin position="2"/>
        <end position="84"/>
    </location>
</feature>
<evidence type="ECO:0000256" key="3">
    <source>
        <dbReference type="ARBA" id="ARBA00022908"/>
    </source>
</evidence>
<feature type="domain" description="Tyr recombinase" evidence="7">
    <location>
        <begin position="106"/>
        <end position="296"/>
    </location>
</feature>
<evidence type="ECO:0000256" key="5">
    <source>
        <dbReference type="ARBA" id="ARBA00023172"/>
    </source>
</evidence>
<dbReference type="Proteomes" id="UP000283314">
    <property type="component" value="Unassembled WGS sequence"/>
</dbReference>
<comment type="caution">
    <text evidence="9">The sequence shown here is derived from an EMBL/GenBank/DDBJ whole genome shotgun (WGS) entry which is preliminary data.</text>
</comment>
<evidence type="ECO:0000256" key="6">
    <source>
        <dbReference type="PROSITE-ProRule" id="PRU01248"/>
    </source>
</evidence>
<evidence type="ECO:0000259" key="8">
    <source>
        <dbReference type="PROSITE" id="PS51900"/>
    </source>
</evidence>
<dbReference type="AlphaFoldDB" id="A0A415LEZ5"/>
<organism evidence="9 10">
    <name type="scientific">Eubacterium ventriosum</name>
    <dbReference type="NCBI Taxonomy" id="39496"/>
    <lineage>
        <taxon>Bacteria</taxon>
        <taxon>Bacillati</taxon>
        <taxon>Bacillota</taxon>
        <taxon>Clostridia</taxon>
        <taxon>Eubacteriales</taxon>
        <taxon>Eubacteriaceae</taxon>
        <taxon>Eubacterium</taxon>
    </lineage>
</organism>
<dbReference type="GO" id="GO:0006310">
    <property type="term" value="P:DNA recombination"/>
    <property type="evidence" value="ECO:0007669"/>
    <property type="project" value="UniProtKB-KW"/>
</dbReference>
<evidence type="ECO:0000313" key="9">
    <source>
        <dbReference type="EMBL" id="RHL47099.1"/>
    </source>
</evidence>
<dbReference type="Gene3D" id="1.10.150.130">
    <property type="match status" value="1"/>
</dbReference>
<dbReference type="InterPro" id="IPR013762">
    <property type="entry name" value="Integrase-like_cat_sf"/>
</dbReference>
<reference evidence="9 10" key="1">
    <citation type="submission" date="2018-08" db="EMBL/GenBank/DDBJ databases">
        <title>A genome reference for cultivated species of the human gut microbiota.</title>
        <authorList>
            <person name="Zou Y."/>
            <person name="Xue W."/>
            <person name="Luo G."/>
        </authorList>
    </citation>
    <scope>NUCLEOTIDE SEQUENCE [LARGE SCALE GENOMIC DNA]</scope>
    <source>
        <strain evidence="9 10">AF37-4</strain>
    </source>
</reference>
<evidence type="ECO:0000313" key="10">
    <source>
        <dbReference type="Proteomes" id="UP000283314"/>
    </source>
</evidence>
<evidence type="ECO:0000256" key="2">
    <source>
        <dbReference type="ARBA" id="ARBA00008857"/>
    </source>
</evidence>
<evidence type="ECO:0000256" key="4">
    <source>
        <dbReference type="ARBA" id="ARBA00023125"/>
    </source>
</evidence>
<dbReference type="EMBL" id="QROT01000002">
    <property type="protein sequence ID" value="RHL47099.1"/>
    <property type="molecule type" value="Genomic_DNA"/>
</dbReference>
<keyword evidence="5" id="KW-0233">DNA recombination</keyword>
<evidence type="ECO:0000256" key="1">
    <source>
        <dbReference type="ARBA" id="ARBA00003283"/>
    </source>
</evidence>
<dbReference type="GeneID" id="66466195"/>
<dbReference type="SUPFAM" id="SSF56349">
    <property type="entry name" value="DNA breaking-rejoining enzymes"/>
    <property type="match status" value="1"/>
</dbReference>
<proteinExistence type="inferred from homology"/>
<sequence>MNNLQTHIEEYLKYCEIQKRLDAKTLKAYKIDLTQFMKEINTENFIDITPSMLENFIANLHRKYKPKTVKRKIASIKALFHYFEYRDLIEKNPFNKLQIKFREAITLPKIIPLNYIEAILSTIYDSKVSAKTKFQQRNALRDVAVIELLFATGMRISELCSLGINDINLDNGTILIFGKGSKERMLQIGNAEVINILKEYHADFLHECENCGYFFANQSGNPLSDQTVRRMINKYTELASINLHITPHMFRHTFATSLLDADVDIRYIQEMLGHSSINITEIYTHVATAKQKDILSTKHPRNMFNV</sequence>
<dbReference type="PROSITE" id="PS51900">
    <property type="entry name" value="CB"/>
    <property type="match status" value="1"/>
</dbReference>
<dbReference type="InterPro" id="IPR004107">
    <property type="entry name" value="Integrase_SAM-like_N"/>
</dbReference>
<keyword evidence="3" id="KW-0229">DNA integration</keyword>
<dbReference type="PROSITE" id="PS51898">
    <property type="entry name" value="TYR_RECOMBINASE"/>
    <property type="match status" value="1"/>
</dbReference>
<name>A0A415LEZ5_9FIRM</name>
<comment type="function">
    <text evidence="1">Site-specific tyrosine recombinase, which acts by catalyzing the cutting and rejoining of the recombining DNA molecules.</text>
</comment>
<dbReference type="InterPro" id="IPR050090">
    <property type="entry name" value="Tyrosine_recombinase_XerCD"/>
</dbReference>
<dbReference type="Pfam" id="PF00589">
    <property type="entry name" value="Phage_integrase"/>
    <property type="match status" value="1"/>
</dbReference>
<dbReference type="PANTHER" id="PTHR30349">
    <property type="entry name" value="PHAGE INTEGRASE-RELATED"/>
    <property type="match status" value="1"/>
</dbReference>
<dbReference type="InterPro" id="IPR010998">
    <property type="entry name" value="Integrase_recombinase_N"/>
</dbReference>
<dbReference type="Gene3D" id="1.10.443.10">
    <property type="entry name" value="Intergrase catalytic core"/>
    <property type="match status" value="1"/>
</dbReference>
<dbReference type="InterPro" id="IPR044068">
    <property type="entry name" value="CB"/>
</dbReference>
<dbReference type="CDD" id="cd00798">
    <property type="entry name" value="INT_XerDC_C"/>
    <property type="match status" value="1"/>
</dbReference>
<keyword evidence="4 6" id="KW-0238">DNA-binding</keyword>
<dbReference type="GO" id="GO:0015074">
    <property type="term" value="P:DNA integration"/>
    <property type="evidence" value="ECO:0007669"/>
    <property type="project" value="UniProtKB-KW"/>
</dbReference>
<dbReference type="GO" id="GO:0003677">
    <property type="term" value="F:DNA binding"/>
    <property type="evidence" value="ECO:0007669"/>
    <property type="project" value="UniProtKB-UniRule"/>
</dbReference>
<dbReference type="InterPro" id="IPR002104">
    <property type="entry name" value="Integrase_catalytic"/>
</dbReference>
<dbReference type="Pfam" id="PF02899">
    <property type="entry name" value="Phage_int_SAM_1"/>
    <property type="match status" value="1"/>
</dbReference>
<dbReference type="RefSeq" id="WP_118379291.1">
    <property type="nucleotide sequence ID" value="NZ_CABJDQ010000002.1"/>
</dbReference>
<comment type="similarity">
    <text evidence="2">Belongs to the 'phage' integrase family.</text>
</comment>